<feature type="region of interest" description="Disordered" evidence="2">
    <location>
        <begin position="54"/>
        <end position="78"/>
    </location>
</feature>
<keyword evidence="5" id="KW-1185">Reference proteome</keyword>
<proteinExistence type="predicted"/>
<sequence length="386" mass="42444">MSLDACERLDSLAGEWRGSDKRPPGRQTLHSNLASFLEGSGACLVLTKSGCQVGESPSDGPDRIQQQPGFPDQHVSAAPQSPNDLFLRLLDTGRHLGRGGFGTVRRVEPTGHGLSHFKPLSPGMAYAMKRVKLPNRDPELESLSKSFSRMLEFLPALGEERATREHGPTLQGWMTSLKTAVPERTCADLAQQMLSAVHYLHRVVGAVHRDVKPALSPGNVQLFDMGLAWVLPEKIQESSATDLHDVAPGGTLGWLSEAWCGLCGACSDVWGVGLIVHTLLVGDMPFGLRKLEEEVQVRNAARQFVDQLLAKDVAARATTTAAYCSTEAQLHPRGERAYVMEFEGVRRERATVTTESEGVRPEVWRLLRAWEDMEDEASTFTRLTER</sequence>
<dbReference type="EMBL" id="CAJNDS010002376">
    <property type="protein sequence ID" value="CAE7454973.1"/>
    <property type="molecule type" value="Genomic_DNA"/>
</dbReference>
<evidence type="ECO:0000313" key="5">
    <source>
        <dbReference type="Proteomes" id="UP000604046"/>
    </source>
</evidence>
<dbReference type="AlphaFoldDB" id="A0A812RT12"/>
<evidence type="ECO:0000313" key="4">
    <source>
        <dbReference type="EMBL" id="CAE7454973.1"/>
    </source>
</evidence>
<protein>
    <submittedName>
        <fullName evidence="4">PrkC protein</fullName>
    </submittedName>
</protein>
<name>A0A812RT12_9DINO</name>
<dbReference type="InterPro" id="IPR000719">
    <property type="entry name" value="Prot_kinase_dom"/>
</dbReference>
<keyword evidence="1" id="KW-0067">ATP-binding</keyword>
<dbReference type="PROSITE" id="PS00107">
    <property type="entry name" value="PROTEIN_KINASE_ATP"/>
    <property type="match status" value="1"/>
</dbReference>
<dbReference type="GO" id="GO:0005524">
    <property type="term" value="F:ATP binding"/>
    <property type="evidence" value="ECO:0007669"/>
    <property type="project" value="UniProtKB-UniRule"/>
</dbReference>
<evidence type="ECO:0000259" key="3">
    <source>
        <dbReference type="PROSITE" id="PS50011"/>
    </source>
</evidence>
<feature type="domain" description="Protein kinase" evidence="3">
    <location>
        <begin position="90"/>
        <end position="334"/>
    </location>
</feature>
<dbReference type="PANTHER" id="PTHR24361:SF785">
    <property type="entry name" value="DUAL SPECIFICITY MITOGEN-ACTIVATED PROTEIN KINASE KINASE 1"/>
    <property type="match status" value="1"/>
</dbReference>
<dbReference type="PANTHER" id="PTHR24361">
    <property type="entry name" value="MITOGEN-ACTIVATED KINASE KINASE KINASE"/>
    <property type="match status" value="1"/>
</dbReference>
<reference evidence="4" key="1">
    <citation type="submission" date="2021-02" db="EMBL/GenBank/DDBJ databases">
        <authorList>
            <person name="Dougan E. K."/>
            <person name="Rhodes N."/>
            <person name="Thang M."/>
            <person name="Chan C."/>
        </authorList>
    </citation>
    <scope>NUCLEOTIDE SEQUENCE</scope>
</reference>
<dbReference type="SUPFAM" id="SSF56112">
    <property type="entry name" value="Protein kinase-like (PK-like)"/>
    <property type="match status" value="1"/>
</dbReference>
<dbReference type="Pfam" id="PF00069">
    <property type="entry name" value="Pkinase"/>
    <property type="match status" value="1"/>
</dbReference>
<dbReference type="InterPro" id="IPR017441">
    <property type="entry name" value="Protein_kinase_ATP_BS"/>
</dbReference>
<accession>A0A812RT12</accession>
<dbReference type="InterPro" id="IPR053235">
    <property type="entry name" value="Ser_Thr_kinase"/>
</dbReference>
<evidence type="ECO:0000256" key="1">
    <source>
        <dbReference type="PROSITE-ProRule" id="PRU10141"/>
    </source>
</evidence>
<dbReference type="Proteomes" id="UP000604046">
    <property type="component" value="Unassembled WGS sequence"/>
</dbReference>
<dbReference type="GO" id="GO:0005737">
    <property type="term" value="C:cytoplasm"/>
    <property type="evidence" value="ECO:0007669"/>
    <property type="project" value="TreeGrafter"/>
</dbReference>
<dbReference type="GO" id="GO:0004674">
    <property type="term" value="F:protein serine/threonine kinase activity"/>
    <property type="evidence" value="ECO:0007669"/>
    <property type="project" value="TreeGrafter"/>
</dbReference>
<organism evidence="4 5">
    <name type="scientific">Symbiodinium natans</name>
    <dbReference type="NCBI Taxonomy" id="878477"/>
    <lineage>
        <taxon>Eukaryota</taxon>
        <taxon>Sar</taxon>
        <taxon>Alveolata</taxon>
        <taxon>Dinophyceae</taxon>
        <taxon>Suessiales</taxon>
        <taxon>Symbiodiniaceae</taxon>
        <taxon>Symbiodinium</taxon>
    </lineage>
</organism>
<evidence type="ECO:0000256" key="2">
    <source>
        <dbReference type="SAM" id="MobiDB-lite"/>
    </source>
</evidence>
<dbReference type="InterPro" id="IPR011009">
    <property type="entry name" value="Kinase-like_dom_sf"/>
</dbReference>
<gene>
    <name evidence="4" type="primary">prkC</name>
    <name evidence="4" type="ORF">SNAT2548_LOCUS25024</name>
</gene>
<keyword evidence="1" id="KW-0547">Nucleotide-binding</keyword>
<dbReference type="SMART" id="SM00220">
    <property type="entry name" value="S_TKc"/>
    <property type="match status" value="1"/>
</dbReference>
<dbReference type="PROSITE" id="PS50011">
    <property type="entry name" value="PROTEIN_KINASE_DOM"/>
    <property type="match status" value="1"/>
</dbReference>
<comment type="caution">
    <text evidence="4">The sequence shown here is derived from an EMBL/GenBank/DDBJ whole genome shotgun (WGS) entry which is preliminary data.</text>
</comment>
<dbReference type="Gene3D" id="1.10.510.10">
    <property type="entry name" value="Transferase(Phosphotransferase) domain 1"/>
    <property type="match status" value="1"/>
</dbReference>
<feature type="binding site" evidence="1">
    <location>
        <position position="129"/>
    </location>
    <ligand>
        <name>ATP</name>
        <dbReference type="ChEBI" id="CHEBI:30616"/>
    </ligand>
</feature>